<dbReference type="InterPro" id="IPR011979">
    <property type="entry name" value="Antitox_Xre"/>
</dbReference>
<reference evidence="4 6" key="3">
    <citation type="submission" date="2024-09" db="EMBL/GenBank/DDBJ databases">
        <title>Genomes of Rahnella.</title>
        <authorList>
            <person name="Mnguni F.C."/>
            <person name="Shin G.Y."/>
            <person name="Coutinho T."/>
        </authorList>
    </citation>
    <scope>NUCLEOTIDE SEQUENCE [LARGE SCALE GENOMIC DNA]</scope>
    <source>
        <strain evidence="4 6">20WA0057</strain>
    </source>
</reference>
<dbReference type="eggNOG" id="COG5642">
    <property type="taxonomic scope" value="Bacteria"/>
</dbReference>
<name>A0A0H3F7Y1_RAHSY</name>
<evidence type="ECO:0000313" key="5">
    <source>
        <dbReference type="Proteomes" id="UP000007257"/>
    </source>
</evidence>
<sequence length="153" mass="16506">MNSKITGLSSSSVQDSATPLWQSAGLPASSGISLINAIQKGFPVDSISRLNTELGWPKMVLLEIMGINERNYARRKAGNGLLKSEESERVARLVRIVDAATDLFEGDRVSALEWFTRPAPALDGSRPLELLSSEAGAVEVSRLIGRLQHGVFS</sequence>
<dbReference type="NCBIfam" id="TIGR02293">
    <property type="entry name" value="TAS_TIGR02293"/>
    <property type="match status" value="1"/>
</dbReference>
<dbReference type="Proteomes" id="UP000007257">
    <property type="component" value="Chromosome"/>
</dbReference>
<dbReference type="HOGENOM" id="CLU_109353_3_0_6"/>
<dbReference type="EMBL" id="CP002505">
    <property type="protein sequence ID" value="ADW73019.1"/>
    <property type="molecule type" value="Genomic_DNA"/>
</dbReference>
<evidence type="ECO:0000259" key="2">
    <source>
        <dbReference type="Pfam" id="PF20432"/>
    </source>
</evidence>
<dbReference type="InterPro" id="IPR024467">
    <property type="entry name" value="Xre/MbcA/ParS-like_toxin-bd"/>
</dbReference>
<reference evidence="3 5" key="2">
    <citation type="journal article" date="2012" name="J. Bacteriol.">
        <title>Complete Genome Sequence of Rahnella sp. Strain Y9602, a Gammaproteobacterium Isolate from Metal- and Radionuclide-Contaminated Soil.</title>
        <authorList>
            <person name="Martinez R.J."/>
            <person name="Bruce D."/>
            <person name="Detter C."/>
            <person name="Goodwin L.A."/>
            <person name="Han J."/>
            <person name="Han C.S."/>
            <person name="Held B."/>
            <person name="Land M.L."/>
            <person name="Mikhailova N."/>
            <person name="Nolan M."/>
            <person name="Pennacchio L."/>
            <person name="Pitluck S."/>
            <person name="Tapia R."/>
            <person name="Woyke T."/>
            <person name="Sobecky P.A."/>
        </authorList>
    </citation>
    <scope>NUCLEOTIDE SEQUENCE [LARGE SCALE GENOMIC DNA]</scope>
    <source>
        <strain evidence="3 5">Y9602</strain>
    </source>
</reference>
<dbReference type="GO" id="GO:0003677">
    <property type="term" value="F:DNA binding"/>
    <property type="evidence" value="ECO:0007669"/>
    <property type="project" value="InterPro"/>
</dbReference>
<evidence type="ECO:0000313" key="4">
    <source>
        <dbReference type="EMBL" id="MFD3226650.1"/>
    </source>
</evidence>
<evidence type="ECO:0000313" key="3">
    <source>
        <dbReference type="EMBL" id="ADW73019.1"/>
    </source>
</evidence>
<feature type="domain" description="Antitoxin Xre/MbcA/ParS-like toxin-binding" evidence="1">
    <location>
        <begin position="99"/>
        <end position="150"/>
    </location>
</feature>
<dbReference type="EMBL" id="JBHUCJ010000099">
    <property type="protein sequence ID" value="MFD3226650.1"/>
    <property type="molecule type" value="Genomic_DNA"/>
</dbReference>
<dbReference type="InterPro" id="IPR046847">
    <property type="entry name" value="Xre-like_HTH"/>
</dbReference>
<dbReference type="KEGG" id="rah:Rahaq_1396"/>
<dbReference type="OrthoDB" id="8595277at2"/>
<proteinExistence type="predicted"/>
<evidence type="ECO:0000313" key="6">
    <source>
        <dbReference type="Proteomes" id="UP001598201"/>
    </source>
</evidence>
<keyword evidence="6" id="KW-1185">Reference proteome</keyword>
<organism evidence="3 5">
    <name type="scientific">Rahnella sp. (strain Y9602)</name>
    <dbReference type="NCBI Taxonomy" id="2703885"/>
    <lineage>
        <taxon>Bacteria</taxon>
        <taxon>Pseudomonadati</taxon>
        <taxon>Pseudomonadota</taxon>
        <taxon>Gammaproteobacteria</taxon>
        <taxon>Enterobacterales</taxon>
        <taxon>Yersiniaceae</taxon>
        <taxon>Rahnella</taxon>
    </lineage>
</organism>
<protein>
    <submittedName>
        <fullName evidence="4">Antitoxin Xre/MbcA/ParS toxin-binding domain-containing protein</fullName>
    </submittedName>
</protein>
<dbReference type="Proteomes" id="UP001598201">
    <property type="component" value="Unassembled WGS sequence"/>
</dbReference>
<dbReference type="RefSeq" id="WP_013574723.1">
    <property type="nucleotide sequence ID" value="NC_015061.1"/>
</dbReference>
<dbReference type="Pfam" id="PF09722">
    <property type="entry name" value="Xre_MbcA_ParS_C"/>
    <property type="match status" value="1"/>
</dbReference>
<evidence type="ECO:0000259" key="1">
    <source>
        <dbReference type="Pfam" id="PF09722"/>
    </source>
</evidence>
<feature type="domain" description="Antitoxin Xre-like helix-turn-helix" evidence="2">
    <location>
        <begin position="34"/>
        <end position="95"/>
    </location>
</feature>
<gene>
    <name evidence="3" type="ordered locus">Rahaq_1396</name>
    <name evidence="4" type="ORF">ACFPK4_24210</name>
</gene>
<dbReference type="Pfam" id="PF20432">
    <property type="entry name" value="Xre-like-HTH"/>
    <property type="match status" value="1"/>
</dbReference>
<accession>A0A0H3F7Y1</accession>
<dbReference type="AlphaFoldDB" id="A0A0H3F7Y1"/>
<reference evidence="5" key="1">
    <citation type="submission" date="2011-01" db="EMBL/GenBank/DDBJ databases">
        <title>Complete sequence of chromosome of Rahnella sp. Y9602.</title>
        <authorList>
            <consortium name="US DOE Joint Genome Institute"/>
            <person name="Lucas S."/>
            <person name="Copeland A."/>
            <person name="Lapidus A."/>
            <person name="Cheng J.-F."/>
            <person name="Goodwin L."/>
            <person name="Pitluck S."/>
            <person name="Lu M."/>
            <person name="Detter J.C."/>
            <person name="Han C."/>
            <person name="Tapia R."/>
            <person name="Land M."/>
            <person name="Hauser L."/>
            <person name="Kyrpides N."/>
            <person name="Ivanova N."/>
            <person name="Ovchinnikova G."/>
            <person name="Pagani I."/>
            <person name="Sobecky P.A."/>
            <person name="Martinez R.J."/>
            <person name="Woyke T."/>
        </authorList>
    </citation>
    <scope>NUCLEOTIDE SEQUENCE [LARGE SCALE GENOMIC DNA]</scope>
    <source>
        <strain evidence="5">Y9602</strain>
    </source>
</reference>